<comment type="similarity">
    <text evidence="1 7">Belongs to the glutaredoxin family. Monothiol subfamily.</text>
</comment>
<evidence type="ECO:0000313" key="11">
    <source>
        <dbReference type="EMBL" id="KAF4665692.1"/>
    </source>
</evidence>
<evidence type="ECO:0000256" key="7">
    <source>
        <dbReference type="PIRNR" id="PIRNR005894"/>
    </source>
</evidence>
<evidence type="ECO:0000256" key="3">
    <source>
        <dbReference type="ARBA" id="ARBA00022723"/>
    </source>
</evidence>
<keyword evidence="3 8" id="KW-0479">Metal-binding</keyword>
<dbReference type="InterPro" id="IPR002109">
    <property type="entry name" value="Glutaredoxin"/>
</dbReference>
<dbReference type="SUPFAM" id="SSF52833">
    <property type="entry name" value="Thioredoxin-like"/>
    <property type="match status" value="1"/>
</dbReference>
<evidence type="ECO:0000256" key="2">
    <source>
        <dbReference type="ARBA" id="ARBA00022714"/>
    </source>
</evidence>
<dbReference type="Proteomes" id="UP000541610">
    <property type="component" value="Unassembled WGS sequence"/>
</dbReference>
<evidence type="ECO:0000259" key="9">
    <source>
        <dbReference type="Pfam" id="PF00462"/>
    </source>
</evidence>
<dbReference type="GO" id="GO:0051537">
    <property type="term" value="F:2 iron, 2 sulfur cluster binding"/>
    <property type="evidence" value="ECO:0007669"/>
    <property type="project" value="UniProtKB-KW"/>
</dbReference>
<dbReference type="PANTHER" id="PTHR10293">
    <property type="entry name" value="GLUTAREDOXIN FAMILY MEMBER"/>
    <property type="match status" value="1"/>
</dbReference>
<dbReference type="EMBL" id="JABAHT010000375">
    <property type="protein sequence ID" value="KAF4657023.1"/>
    <property type="molecule type" value="Genomic_DNA"/>
</dbReference>
<keyword evidence="2 8" id="KW-0001">2Fe-2S</keyword>
<protein>
    <recommendedName>
        <fullName evidence="7">Glutaredoxin</fullName>
    </recommendedName>
</protein>
<evidence type="ECO:0000313" key="10">
    <source>
        <dbReference type="EMBL" id="KAF4657023.1"/>
    </source>
</evidence>
<dbReference type="GO" id="GO:0046872">
    <property type="term" value="F:metal ion binding"/>
    <property type="evidence" value="ECO:0007669"/>
    <property type="project" value="UniProtKB-KW"/>
</dbReference>
<dbReference type="Proteomes" id="UP000572268">
    <property type="component" value="Unassembled WGS sequence"/>
</dbReference>
<proteinExistence type="inferred from homology"/>
<keyword evidence="6" id="KW-0676">Redox-active center</keyword>
<dbReference type="NCBIfam" id="TIGR00365">
    <property type="entry name" value="Grx4 family monothiol glutaredoxin"/>
    <property type="match status" value="1"/>
</dbReference>
<dbReference type="OMA" id="TKLMPQC"/>
<comment type="caution">
    <text evidence="10">The sequence shown here is derived from an EMBL/GenBank/DDBJ whole genome shotgun (WGS) entry which is preliminary data.</text>
</comment>
<dbReference type="InterPro" id="IPR036249">
    <property type="entry name" value="Thioredoxin-like_sf"/>
</dbReference>
<feature type="domain" description="Glutaredoxin" evidence="9">
    <location>
        <begin position="19"/>
        <end position="84"/>
    </location>
</feature>
<name>A0A7J6LCW6_PEROL</name>
<dbReference type="GO" id="GO:0015036">
    <property type="term" value="F:disulfide oxidoreductase activity"/>
    <property type="evidence" value="ECO:0007669"/>
    <property type="project" value="InterPro"/>
</dbReference>
<evidence type="ECO:0000256" key="1">
    <source>
        <dbReference type="ARBA" id="ARBA00009630"/>
    </source>
</evidence>
<dbReference type="InterPro" id="IPR033658">
    <property type="entry name" value="GRX_PICOT-like"/>
</dbReference>
<organism evidence="10 16">
    <name type="scientific">Perkinsus olseni</name>
    <name type="common">Perkinsus atlanticus</name>
    <dbReference type="NCBI Taxonomy" id="32597"/>
    <lineage>
        <taxon>Eukaryota</taxon>
        <taxon>Sar</taxon>
        <taxon>Alveolata</taxon>
        <taxon>Perkinsozoa</taxon>
        <taxon>Perkinsea</taxon>
        <taxon>Perkinsida</taxon>
        <taxon>Perkinsidae</taxon>
        <taxon>Perkinsus</taxon>
    </lineage>
</organism>
<dbReference type="Proteomes" id="UP000570595">
    <property type="component" value="Unassembled WGS sequence"/>
</dbReference>
<dbReference type="PIRSF" id="PIRSF005894">
    <property type="entry name" value="Monothiol_GRX"/>
    <property type="match status" value="1"/>
</dbReference>
<feature type="binding site" evidence="8">
    <location>
        <position position="32"/>
    </location>
    <ligand>
        <name>[2Fe-2S] cluster</name>
        <dbReference type="ChEBI" id="CHEBI:190135"/>
        <note>ligand shared between dimeric partners</note>
    </ligand>
</feature>
<dbReference type="InterPro" id="IPR004480">
    <property type="entry name" value="Monothiol_GRX-rel"/>
</dbReference>
<evidence type="ECO:0000313" key="16">
    <source>
        <dbReference type="Proteomes" id="UP000570595"/>
    </source>
</evidence>
<dbReference type="PANTHER" id="PTHR10293:SF16">
    <property type="entry name" value="GLUTAREDOXIN-RELATED PROTEIN 5, MITOCHONDRIAL"/>
    <property type="match status" value="1"/>
</dbReference>
<dbReference type="EMBL" id="JABANN010000225">
    <property type="protein sequence ID" value="KAF4665692.1"/>
    <property type="molecule type" value="Genomic_DNA"/>
</dbReference>
<dbReference type="GO" id="GO:0005739">
    <property type="term" value="C:mitochondrion"/>
    <property type="evidence" value="ECO:0007669"/>
    <property type="project" value="UniProtKB-ARBA"/>
</dbReference>
<dbReference type="OrthoDB" id="415696at2759"/>
<evidence type="ECO:0000313" key="15">
    <source>
        <dbReference type="Proteomes" id="UP000553632"/>
    </source>
</evidence>
<dbReference type="AlphaFoldDB" id="A0A7J6LCW6"/>
<evidence type="ECO:0000256" key="6">
    <source>
        <dbReference type="ARBA" id="ARBA00023284"/>
    </source>
</evidence>
<dbReference type="EMBL" id="JABANO010004773">
    <property type="protein sequence ID" value="KAF4754639.1"/>
    <property type="molecule type" value="Genomic_DNA"/>
</dbReference>
<evidence type="ECO:0000256" key="4">
    <source>
        <dbReference type="ARBA" id="ARBA00023004"/>
    </source>
</evidence>
<evidence type="ECO:0000256" key="8">
    <source>
        <dbReference type="PIRSR" id="PIRSR005894-2"/>
    </source>
</evidence>
<dbReference type="PROSITE" id="PS51354">
    <property type="entry name" value="GLUTAREDOXIN_2"/>
    <property type="match status" value="1"/>
</dbReference>
<dbReference type="FunFam" id="3.40.30.10:FF:000005">
    <property type="entry name" value="Glutaredoxin 5"/>
    <property type="match status" value="1"/>
</dbReference>
<dbReference type="Pfam" id="PF00462">
    <property type="entry name" value="Glutaredoxin"/>
    <property type="match status" value="1"/>
</dbReference>
<reference evidence="14 15" key="1">
    <citation type="submission" date="2020-04" db="EMBL/GenBank/DDBJ databases">
        <title>Perkinsus olseni comparative genomics.</title>
        <authorList>
            <person name="Bogema D.R."/>
        </authorList>
    </citation>
    <scope>NUCLEOTIDE SEQUENCE [LARGE SCALE GENOMIC DNA]</scope>
    <source>
        <strain evidence="12">00978-12</strain>
        <strain evidence="10">ATCC PRA-179</strain>
        <strain evidence="13 15">ATCC PRA-207</strain>
        <strain evidence="11">ATCC PRA-31</strain>
    </source>
</reference>
<keyword evidence="5 8" id="KW-0411">Iron-sulfur</keyword>
<evidence type="ECO:0000313" key="13">
    <source>
        <dbReference type="EMBL" id="KAF4754639.1"/>
    </source>
</evidence>
<accession>A0A7J6LCW6</accession>
<keyword evidence="4 8" id="KW-0408">Iron</keyword>
<dbReference type="CDD" id="cd03028">
    <property type="entry name" value="GRX_PICOT_like"/>
    <property type="match status" value="1"/>
</dbReference>
<evidence type="ECO:0000313" key="14">
    <source>
        <dbReference type="Proteomes" id="UP000541610"/>
    </source>
</evidence>
<gene>
    <name evidence="10" type="primary">GLRX3</name>
    <name evidence="13" type="synonym">GLRX3_1</name>
    <name evidence="11" type="ORF">FOL46_003522</name>
    <name evidence="12" type="ORF">FOZ60_002391</name>
    <name evidence="10" type="ORF">FOZ61_006535</name>
    <name evidence="13" type="ORF">FOZ63_007238</name>
</gene>
<dbReference type="Proteomes" id="UP000553632">
    <property type="component" value="Unassembled WGS sequence"/>
</dbReference>
<evidence type="ECO:0000313" key="12">
    <source>
        <dbReference type="EMBL" id="KAF4688801.1"/>
    </source>
</evidence>
<evidence type="ECO:0000256" key="5">
    <source>
        <dbReference type="ARBA" id="ARBA00023014"/>
    </source>
</evidence>
<dbReference type="Gene3D" id="3.40.30.10">
    <property type="entry name" value="Glutaredoxin"/>
    <property type="match status" value="1"/>
</dbReference>
<keyword evidence="15" id="KW-1185">Reference proteome</keyword>
<sequence length="111" mass="12399">MSYEELRPKLDAFVKSNKVVLFMKGDPEAPKCGFSKKVVETLKNEGVESFAHMNILANDTLREGVKKYSDWPTYPQLYVDGEFVGGCDIVLQMAEDGELHDLLLEKGAITA</sequence>
<dbReference type="EMBL" id="JABANP010000141">
    <property type="protein sequence ID" value="KAF4688801.1"/>
    <property type="molecule type" value="Genomic_DNA"/>
</dbReference>
<dbReference type="InterPro" id="IPR014434">
    <property type="entry name" value="Monothiol_GRX"/>
</dbReference>